<dbReference type="GO" id="GO:0016567">
    <property type="term" value="P:protein ubiquitination"/>
    <property type="evidence" value="ECO:0007669"/>
    <property type="project" value="UniProtKB-UniRule"/>
</dbReference>
<dbReference type="InterPro" id="IPR045210">
    <property type="entry name" value="RING-Ubox_PUB"/>
</dbReference>
<dbReference type="InterPro" id="IPR045185">
    <property type="entry name" value="PUB22/23/24-like"/>
</dbReference>
<keyword evidence="4 5" id="KW-0833">Ubl conjugation pathway</keyword>
<dbReference type="GO" id="GO:0061630">
    <property type="term" value="F:ubiquitin protein ligase activity"/>
    <property type="evidence" value="ECO:0007669"/>
    <property type="project" value="UniProtKB-UniRule"/>
</dbReference>
<feature type="domain" description="U-box" evidence="6">
    <location>
        <begin position="75"/>
        <end position="150"/>
    </location>
</feature>
<dbReference type="InterPro" id="IPR003613">
    <property type="entry name" value="Ubox_domain"/>
</dbReference>
<proteinExistence type="predicted"/>
<dbReference type="Gene3D" id="1.25.10.10">
    <property type="entry name" value="Leucine-rich Repeat Variant"/>
    <property type="match status" value="1"/>
</dbReference>
<evidence type="ECO:0000313" key="7">
    <source>
        <dbReference type="EMBL" id="KAL0397460.1"/>
    </source>
</evidence>
<dbReference type="SMART" id="SM00504">
    <property type="entry name" value="Ubox"/>
    <property type="match status" value="1"/>
</dbReference>
<comment type="catalytic activity">
    <reaction evidence="1 5">
        <text>S-ubiquitinyl-[E2 ubiquitin-conjugating enzyme]-L-cysteine + [acceptor protein]-L-lysine = [E2 ubiquitin-conjugating enzyme]-L-cysteine + N(6)-ubiquitinyl-[acceptor protein]-L-lysine.</text>
        <dbReference type="EC" id="2.3.2.27"/>
    </reaction>
</comment>
<comment type="function">
    <text evidence="5">Functions as an E3 ubiquitin ligase.</text>
</comment>
<dbReference type="AlphaFoldDB" id="A0AAW2SXP6"/>
<dbReference type="InterPro" id="IPR011989">
    <property type="entry name" value="ARM-like"/>
</dbReference>
<name>A0AAW2SXP6_9LAMI</name>
<evidence type="ECO:0000259" key="6">
    <source>
        <dbReference type="PROSITE" id="PS51698"/>
    </source>
</evidence>
<dbReference type="EMBL" id="JACGWM010000001">
    <property type="protein sequence ID" value="KAL0397460.1"/>
    <property type="molecule type" value="Genomic_DNA"/>
</dbReference>
<evidence type="ECO:0000256" key="2">
    <source>
        <dbReference type="ARBA" id="ARBA00004906"/>
    </source>
</evidence>
<reference evidence="7" key="1">
    <citation type="submission" date="2020-06" db="EMBL/GenBank/DDBJ databases">
        <authorList>
            <person name="Li T."/>
            <person name="Hu X."/>
            <person name="Zhang T."/>
            <person name="Song X."/>
            <person name="Zhang H."/>
            <person name="Dai N."/>
            <person name="Sheng W."/>
            <person name="Hou X."/>
            <person name="Wei L."/>
        </authorList>
    </citation>
    <scope>NUCLEOTIDE SEQUENCE</scope>
    <source>
        <strain evidence="7">KEN8</strain>
        <tissue evidence="7">Leaf</tissue>
    </source>
</reference>
<dbReference type="EC" id="2.3.2.27" evidence="5"/>
<accession>A0AAW2SXP6</accession>
<dbReference type="PANTHER" id="PTHR22849:SF23">
    <property type="entry name" value="U-BOX DOMAIN-CONTAINING PROTEIN"/>
    <property type="match status" value="1"/>
</dbReference>
<dbReference type="Pfam" id="PF25598">
    <property type="entry name" value="ARM_PUB"/>
    <property type="match status" value="1"/>
</dbReference>
<evidence type="ECO:0000256" key="5">
    <source>
        <dbReference type="RuleBase" id="RU369093"/>
    </source>
</evidence>
<dbReference type="PROSITE" id="PS51698">
    <property type="entry name" value="U_BOX"/>
    <property type="match status" value="1"/>
</dbReference>
<gene>
    <name evidence="7" type="ORF">Scaly_0194400</name>
</gene>
<dbReference type="InterPro" id="IPR058678">
    <property type="entry name" value="ARM_PUB"/>
</dbReference>
<sequence>MSTKLAIKVASESVLTLICSFLWTSTLVLNTSHECDLYYPKSAFLPIKIVKQSTQNFPISPSSTLKMEKINPSLDFPQDFRCPISMGLMRDPVTISTGVTYERRNIERWFHTYKKRTCPATMQSIESLEMTPNHTLKRLIVGWLDSQADQYLSAPARRQSAKHDELAAVLGTIDSSPFKVSSLRKLRSILEMGDEVKEDFKIRRGGGVLHQVPVSDEDEQILQLLMKPDCMRSMGIMLQRGSLEARFCTISTFQKMAKADYHWNYVAQDQGIDFFKSLLEIVSDEICTKASSSALKLLIEILEASKKSRLKAIEAGGCAEGRLAFTEHGLGISAVAKKMLNVSPGATKIGVKILWLISSFHATEKVLEEMLVSGAVKKLVALLNIASGQSSTKDRVVKILKFHGRAWRRYPCFPTDVKAYLGLGNDNTSC</sequence>
<comment type="caution">
    <text evidence="7">The sequence shown here is derived from an EMBL/GenBank/DDBJ whole genome shotgun (WGS) entry which is preliminary data.</text>
</comment>
<dbReference type="InterPro" id="IPR016024">
    <property type="entry name" value="ARM-type_fold"/>
</dbReference>
<evidence type="ECO:0000256" key="4">
    <source>
        <dbReference type="ARBA" id="ARBA00022786"/>
    </source>
</evidence>
<dbReference type="InterPro" id="IPR013083">
    <property type="entry name" value="Znf_RING/FYVE/PHD"/>
</dbReference>
<dbReference type="SUPFAM" id="SSF48371">
    <property type="entry name" value="ARM repeat"/>
    <property type="match status" value="1"/>
</dbReference>
<organism evidence="7">
    <name type="scientific">Sesamum calycinum</name>
    <dbReference type="NCBI Taxonomy" id="2727403"/>
    <lineage>
        <taxon>Eukaryota</taxon>
        <taxon>Viridiplantae</taxon>
        <taxon>Streptophyta</taxon>
        <taxon>Embryophyta</taxon>
        <taxon>Tracheophyta</taxon>
        <taxon>Spermatophyta</taxon>
        <taxon>Magnoliopsida</taxon>
        <taxon>eudicotyledons</taxon>
        <taxon>Gunneridae</taxon>
        <taxon>Pentapetalae</taxon>
        <taxon>asterids</taxon>
        <taxon>lamiids</taxon>
        <taxon>Lamiales</taxon>
        <taxon>Pedaliaceae</taxon>
        <taxon>Sesamum</taxon>
    </lineage>
</organism>
<keyword evidence="3 5" id="KW-0808">Transferase</keyword>
<evidence type="ECO:0000256" key="3">
    <source>
        <dbReference type="ARBA" id="ARBA00022679"/>
    </source>
</evidence>
<dbReference type="SUPFAM" id="SSF57850">
    <property type="entry name" value="RING/U-box"/>
    <property type="match status" value="1"/>
</dbReference>
<protein>
    <recommendedName>
        <fullName evidence="5 6">U-box domain-containing protein</fullName>
        <ecNumber evidence="5">2.3.2.27</ecNumber>
    </recommendedName>
    <alternativeName>
        <fullName evidence="5">RING-type E3 ubiquitin transferase PUB</fullName>
    </alternativeName>
</protein>
<dbReference type="PANTHER" id="PTHR22849">
    <property type="entry name" value="WDSAM1 PROTEIN"/>
    <property type="match status" value="1"/>
</dbReference>
<dbReference type="CDD" id="cd16664">
    <property type="entry name" value="RING-Ubox_PUB"/>
    <property type="match status" value="1"/>
</dbReference>
<dbReference type="Gene3D" id="3.30.40.10">
    <property type="entry name" value="Zinc/RING finger domain, C3HC4 (zinc finger)"/>
    <property type="match status" value="1"/>
</dbReference>
<dbReference type="Pfam" id="PF04564">
    <property type="entry name" value="U-box"/>
    <property type="match status" value="1"/>
</dbReference>
<evidence type="ECO:0000256" key="1">
    <source>
        <dbReference type="ARBA" id="ARBA00000900"/>
    </source>
</evidence>
<reference evidence="7" key="2">
    <citation type="journal article" date="2024" name="Plant">
        <title>Genomic evolution and insights into agronomic trait innovations of Sesamum species.</title>
        <authorList>
            <person name="Miao H."/>
            <person name="Wang L."/>
            <person name="Qu L."/>
            <person name="Liu H."/>
            <person name="Sun Y."/>
            <person name="Le M."/>
            <person name="Wang Q."/>
            <person name="Wei S."/>
            <person name="Zheng Y."/>
            <person name="Lin W."/>
            <person name="Duan Y."/>
            <person name="Cao H."/>
            <person name="Xiong S."/>
            <person name="Wang X."/>
            <person name="Wei L."/>
            <person name="Li C."/>
            <person name="Ma Q."/>
            <person name="Ju M."/>
            <person name="Zhao R."/>
            <person name="Li G."/>
            <person name="Mu C."/>
            <person name="Tian Q."/>
            <person name="Mei H."/>
            <person name="Zhang T."/>
            <person name="Gao T."/>
            <person name="Zhang H."/>
        </authorList>
    </citation>
    <scope>NUCLEOTIDE SEQUENCE</scope>
    <source>
        <strain evidence="7">KEN8</strain>
    </source>
</reference>
<comment type="pathway">
    <text evidence="2 5">Protein modification; protein ubiquitination.</text>
</comment>